<gene>
    <name evidence="2" type="ORF">Pla8534_43880</name>
</gene>
<dbReference type="EMBL" id="CP036433">
    <property type="protein sequence ID" value="QDU96567.1"/>
    <property type="molecule type" value="Genomic_DNA"/>
</dbReference>
<feature type="signal peptide" evidence="1">
    <location>
        <begin position="1"/>
        <end position="32"/>
    </location>
</feature>
<dbReference type="InterPro" id="IPR017850">
    <property type="entry name" value="Alkaline_phosphatase_core_sf"/>
</dbReference>
<dbReference type="InterPro" id="IPR010869">
    <property type="entry name" value="DUF1501"/>
</dbReference>
<reference evidence="2 3" key="1">
    <citation type="submission" date="2019-02" db="EMBL/GenBank/DDBJ databases">
        <title>Deep-cultivation of Planctomycetes and their phenomic and genomic characterization uncovers novel biology.</title>
        <authorList>
            <person name="Wiegand S."/>
            <person name="Jogler M."/>
            <person name="Boedeker C."/>
            <person name="Pinto D."/>
            <person name="Vollmers J."/>
            <person name="Rivas-Marin E."/>
            <person name="Kohn T."/>
            <person name="Peeters S.H."/>
            <person name="Heuer A."/>
            <person name="Rast P."/>
            <person name="Oberbeckmann S."/>
            <person name="Bunk B."/>
            <person name="Jeske O."/>
            <person name="Meyerdierks A."/>
            <person name="Storesund J.E."/>
            <person name="Kallscheuer N."/>
            <person name="Luecker S."/>
            <person name="Lage O.M."/>
            <person name="Pohl T."/>
            <person name="Merkel B.J."/>
            <person name="Hornburger P."/>
            <person name="Mueller R.-W."/>
            <person name="Bruemmer F."/>
            <person name="Labrenz M."/>
            <person name="Spormann A.M."/>
            <person name="Op den Camp H."/>
            <person name="Overmann J."/>
            <person name="Amann R."/>
            <person name="Jetten M.S.M."/>
            <person name="Mascher T."/>
            <person name="Medema M.H."/>
            <person name="Devos D.P."/>
            <person name="Kaster A.-K."/>
            <person name="Ovreas L."/>
            <person name="Rohde M."/>
            <person name="Galperin M.Y."/>
            <person name="Jogler C."/>
        </authorList>
    </citation>
    <scope>NUCLEOTIDE SEQUENCE [LARGE SCALE GENOMIC DNA]</scope>
    <source>
        <strain evidence="2 3">Pla85_3_4</strain>
    </source>
</reference>
<evidence type="ECO:0000313" key="3">
    <source>
        <dbReference type="Proteomes" id="UP000317648"/>
    </source>
</evidence>
<dbReference type="PANTHER" id="PTHR43737:SF1">
    <property type="entry name" value="DUF1501 DOMAIN-CONTAINING PROTEIN"/>
    <property type="match status" value="1"/>
</dbReference>
<evidence type="ECO:0000256" key="1">
    <source>
        <dbReference type="SAM" id="SignalP"/>
    </source>
</evidence>
<dbReference type="Pfam" id="PF07394">
    <property type="entry name" value="DUF1501"/>
    <property type="match status" value="1"/>
</dbReference>
<dbReference type="PANTHER" id="PTHR43737">
    <property type="entry name" value="BLL7424 PROTEIN"/>
    <property type="match status" value="1"/>
</dbReference>
<keyword evidence="3" id="KW-1185">Reference proteome</keyword>
<accession>A0A518DXK0</accession>
<sequence precursor="true">MNPSMTRRDALRTSAAGFGSLALAALCRQAQAADGYVSPLAARQPHFPAKVKRVIFMFMEGGPSHVDTFDYKPELYKADGKALPYEQPKAGTVGKEPKLMKPPFKFAQHGESGLWISEVLPHLARHADDLCLINGMFHDTGLHEAGCVMMHTGEFRFTRPSIGSWITYGLGSESENLPAYVSVNPRDRNESSGCYSNAFLPAVHHATIMRGVSKLGVQKSPPIRNVNNPILSTSEQRRQLDFVQRLNVRYQQQKQSDSQIDAVIESFERAYRMQSAVPGLLEVGSETKETLELYGLKSDGSGNAFAVQCLLARRMAEAGVRFIEISQGGWDHHAGIATGIPNACRGIDQPIAGLITDLKQRGLWNDTLLVWGGEFGRTPVLEQKPNNNHGRDHNGAGFTYWLAGGGVKGGLRYGATDELGYFAAENKVKVHDLHATVLHLLGLDHQKLTYRYGGRDYTLTDVDGEVVRDILA</sequence>
<proteinExistence type="predicted"/>
<dbReference type="InterPro" id="IPR006311">
    <property type="entry name" value="TAT_signal"/>
</dbReference>
<keyword evidence="1" id="KW-0732">Signal</keyword>
<dbReference type="KEGG" id="lcre:Pla8534_43880"/>
<dbReference type="PROSITE" id="PS51318">
    <property type="entry name" value="TAT"/>
    <property type="match status" value="1"/>
</dbReference>
<evidence type="ECO:0000313" key="2">
    <source>
        <dbReference type="EMBL" id="QDU96567.1"/>
    </source>
</evidence>
<feature type="chain" id="PRO_5021781335" description="Sulfatase" evidence="1">
    <location>
        <begin position="33"/>
        <end position="472"/>
    </location>
</feature>
<organism evidence="2 3">
    <name type="scientific">Lignipirellula cremea</name>
    <dbReference type="NCBI Taxonomy" id="2528010"/>
    <lineage>
        <taxon>Bacteria</taxon>
        <taxon>Pseudomonadati</taxon>
        <taxon>Planctomycetota</taxon>
        <taxon>Planctomycetia</taxon>
        <taxon>Pirellulales</taxon>
        <taxon>Pirellulaceae</taxon>
        <taxon>Lignipirellula</taxon>
    </lineage>
</organism>
<dbReference type="SUPFAM" id="SSF53649">
    <property type="entry name" value="Alkaline phosphatase-like"/>
    <property type="match status" value="1"/>
</dbReference>
<dbReference type="Proteomes" id="UP000317648">
    <property type="component" value="Chromosome"/>
</dbReference>
<dbReference type="OrthoDB" id="127333at2"/>
<dbReference type="RefSeq" id="WP_145055188.1">
    <property type="nucleotide sequence ID" value="NZ_CP036433.1"/>
</dbReference>
<protein>
    <recommendedName>
        <fullName evidence="4">Sulfatase</fullName>
    </recommendedName>
</protein>
<evidence type="ECO:0008006" key="4">
    <source>
        <dbReference type="Google" id="ProtNLM"/>
    </source>
</evidence>
<name>A0A518DXK0_9BACT</name>
<dbReference type="AlphaFoldDB" id="A0A518DXK0"/>